<comment type="caution">
    <text evidence="2">The sequence shown here is derived from an EMBL/GenBank/DDBJ whole genome shotgun (WGS) entry which is preliminary data.</text>
</comment>
<feature type="region of interest" description="Disordered" evidence="1">
    <location>
        <begin position="52"/>
        <end position="90"/>
    </location>
</feature>
<dbReference type="Proteomes" id="UP000235388">
    <property type="component" value="Unassembled WGS sequence"/>
</dbReference>
<feature type="region of interest" description="Disordered" evidence="1">
    <location>
        <begin position="1"/>
        <end position="37"/>
    </location>
</feature>
<keyword evidence="3" id="KW-1185">Reference proteome</keyword>
<name>A0A2N5VA76_9BASI</name>
<feature type="compositionally biased region" description="Polar residues" evidence="1">
    <location>
        <begin position="22"/>
        <end position="37"/>
    </location>
</feature>
<proteinExistence type="predicted"/>
<evidence type="ECO:0000256" key="1">
    <source>
        <dbReference type="SAM" id="MobiDB-lite"/>
    </source>
</evidence>
<evidence type="ECO:0000313" key="3">
    <source>
        <dbReference type="Proteomes" id="UP000235388"/>
    </source>
</evidence>
<dbReference type="AlphaFoldDB" id="A0A2N5VA76"/>
<evidence type="ECO:0000313" key="2">
    <source>
        <dbReference type="EMBL" id="PLW46892.1"/>
    </source>
</evidence>
<sequence length="90" mass="9899">MSKKCPLPASNPPTKPQPTDIEATQQNPPQAQALQSTQKSWVWKYFTPEPKANKRKHQVNAASRSGTTPLVLLNLPHMRKAATPMTPNGS</sequence>
<reference evidence="2 3" key="1">
    <citation type="submission" date="2017-11" db="EMBL/GenBank/DDBJ databases">
        <title>De novo assembly and phasing of dikaryotic genomes from two isolates of Puccinia coronata f. sp. avenae, the causal agent of oat crown rust.</title>
        <authorList>
            <person name="Miller M.E."/>
            <person name="Zhang Y."/>
            <person name="Omidvar V."/>
            <person name="Sperschneider J."/>
            <person name="Schwessinger B."/>
            <person name="Raley C."/>
            <person name="Palmer J.M."/>
            <person name="Garnica D."/>
            <person name="Upadhyaya N."/>
            <person name="Rathjen J."/>
            <person name="Taylor J.M."/>
            <person name="Park R.F."/>
            <person name="Dodds P.N."/>
            <person name="Hirsch C.D."/>
            <person name="Kianian S.F."/>
            <person name="Figueroa M."/>
        </authorList>
    </citation>
    <scope>NUCLEOTIDE SEQUENCE [LARGE SCALE GENOMIC DNA]</scope>
    <source>
        <strain evidence="2">12NC29</strain>
    </source>
</reference>
<dbReference type="EMBL" id="PGCJ01000115">
    <property type="protein sequence ID" value="PLW46892.1"/>
    <property type="molecule type" value="Genomic_DNA"/>
</dbReference>
<accession>A0A2N5VA76</accession>
<gene>
    <name evidence="2" type="ORF">PCANC_06569</name>
</gene>
<organism evidence="2 3">
    <name type="scientific">Puccinia coronata f. sp. avenae</name>
    <dbReference type="NCBI Taxonomy" id="200324"/>
    <lineage>
        <taxon>Eukaryota</taxon>
        <taxon>Fungi</taxon>
        <taxon>Dikarya</taxon>
        <taxon>Basidiomycota</taxon>
        <taxon>Pucciniomycotina</taxon>
        <taxon>Pucciniomycetes</taxon>
        <taxon>Pucciniales</taxon>
        <taxon>Pucciniaceae</taxon>
        <taxon>Puccinia</taxon>
    </lineage>
</organism>
<protein>
    <submittedName>
        <fullName evidence="2">Uncharacterized protein</fullName>
    </submittedName>
</protein>